<dbReference type="Proteomes" id="UP000886384">
    <property type="component" value="Unassembled WGS sequence"/>
</dbReference>
<comment type="caution">
    <text evidence="1">The sequence shown here is derived from an EMBL/GenBank/DDBJ whole genome shotgun (WGS) entry which is preliminary data.</text>
</comment>
<proteinExistence type="predicted"/>
<name>A0A7C1W4N3_9GAMM</name>
<dbReference type="AlphaFoldDB" id="A0A7C1W4N3"/>
<evidence type="ECO:0000313" key="1">
    <source>
        <dbReference type="EMBL" id="HEC75015.1"/>
    </source>
</evidence>
<dbReference type="EMBL" id="DRHY01000265">
    <property type="protein sequence ID" value="HEC75015.1"/>
    <property type="molecule type" value="Genomic_DNA"/>
</dbReference>
<gene>
    <name evidence="1" type="ORF">ENI26_11705</name>
</gene>
<organism evidence="1">
    <name type="scientific">Methylophaga aminisulfidivorans</name>
    <dbReference type="NCBI Taxonomy" id="230105"/>
    <lineage>
        <taxon>Bacteria</taxon>
        <taxon>Pseudomonadati</taxon>
        <taxon>Pseudomonadota</taxon>
        <taxon>Gammaproteobacteria</taxon>
        <taxon>Thiotrichales</taxon>
        <taxon>Piscirickettsiaceae</taxon>
        <taxon>Methylophaga</taxon>
    </lineage>
</organism>
<reference evidence="1" key="1">
    <citation type="journal article" date="2020" name="mSystems">
        <title>Genome- and Community-Level Interaction Insights into Carbon Utilization and Element Cycling Functions of Hydrothermarchaeota in Hydrothermal Sediment.</title>
        <authorList>
            <person name="Zhou Z."/>
            <person name="Liu Y."/>
            <person name="Xu W."/>
            <person name="Pan J."/>
            <person name="Luo Z.H."/>
            <person name="Li M."/>
        </authorList>
    </citation>
    <scope>NUCLEOTIDE SEQUENCE [LARGE SCALE GENOMIC DNA]</scope>
    <source>
        <strain evidence="1">HyVt-380</strain>
    </source>
</reference>
<accession>A0A7C1W4N3</accession>
<protein>
    <submittedName>
        <fullName evidence="1">Uncharacterized protein</fullName>
    </submittedName>
</protein>
<sequence length="91" mass="10414">MLDKKPQPSGWGFFLPQEKQVMVDLILLPTPQVSISKERSLLGLCAIMGCYFSAKMDKLFLQLACLTHKKTYIPRIIFSFNFYENLAIAII</sequence>